<dbReference type="HAMAP" id="MF_00317">
    <property type="entry name" value="DNApol_clamp_arch"/>
    <property type="match status" value="1"/>
</dbReference>
<keyword evidence="3 4" id="KW-0238">DNA-binding</keyword>
<evidence type="ECO:0000259" key="7">
    <source>
        <dbReference type="Pfam" id="PF00705"/>
    </source>
</evidence>
<dbReference type="GO" id="GO:0030337">
    <property type="term" value="F:DNA polymerase processivity factor activity"/>
    <property type="evidence" value="ECO:0007669"/>
    <property type="project" value="UniProtKB-UniRule"/>
</dbReference>
<dbReference type="InterPro" id="IPR022649">
    <property type="entry name" value="Pr_cel_nuc_antig_C"/>
</dbReference>
<dbReference type="PANTHER" id="PTHR11352">
    <property type="entry name" value="PROLIFERATING CELL NUCLEAR ANTIGEN"/>
    <property type="match status" value="1"/>
</dbReference>
<dbReference type="HOGENOM" id="CLU_043978_1_0_2"/>
<evidence type="ECO:0000259" key="8">
    <source>
        <dbReference type="Pfam" id="PF02747"/>
    </source>
</evidence>
<evidence type="ECO:0000256" key="1">
    <source>
        <dbReference type="ARBA" id="ARBA00010462"/>
    </source>
</evidence>
<dbReference type="eggNOG" id="arCOG00488">
    <property type="taxonomic scope" value="Archaea"/>
</dbReference>
<gene>
    <name evidence="4" type="primary">pcn</name>
    <name evidence="9" type="ordered locus">Calag_0208</name>
</gene>
<reference evidence="10" key="1">
    <citation type="submission" date="2012-03" db="EMBL/GenBank/DDBJ databases">
        <title>Complete genome of Caldisphaera lagunensis DSM 15908.</title>
        <authorList>
            <person name="Lucas S."/>
            <person name="Copeland A."/>
            <person name="Lapidus A."/>
            <person name="Glavina del Rio T."/>
            <person name="Dalin E."/>
            <person name="Tice H."/>
            <person name="Bruce D."/>
            <person name="Goodwin L."/>
            <person name="Pitluck S."/>
            <person name="Peters L."/>
            <person name="Mikhailova N."/>
            <person name="Teshima H."/>
            <person name="Kyrpides N."/>
            <person name="Mavromatis K."/>
            <person name="Ivanova N."/>
            <person name="Brettin T."/>
            <person name="Detter J.C."/>
            <person name="Han C."/>
            <person name="Larimer F."/>
            <person name="Land M."/>
            <person name="Hauser L."/>
            <person name="Markowitz V."/>
            <person name="Cheng J.-F."/>
            <person name="Hugenholtz P."/>
            <person name="Woyke T."/>
            <person name="Wu D."/>
            <person name="Spring S."/>
            <person name="Schroeder M."/>
            <person name="Brambilla E."/>
            <person name="Klenk H.-P."/>
            <person name="Eisen J.A."/>
        </authorList>
    </citation>
    <scope>NUCLEOTIDE SEQUENCE [LARGE SCALE GENOMIC DNA]</scope>
    <source>
        <strain evidence="10">DSM 15908 / JCM 11604 / IC-154</strain>
    </source>
</reference>
<dbReference type="Pfam" id="PF00705">
    <property type="entry name" value="PCNA_N"/>
    <property type="match status" value="1"/>
</dbReference>
<comment type="subunit">
    <text evidence="4">Homotrimer. The subunits circularize to form a toroid; DNA passes through its center. Replication factor C (RFC) is required to load the toroid on the DNA.</text>
</comment>
<comment type="function">
    <text evidence="6">Sliding clamp subunit. Responsible for tethering the catalytic subunit of DNA polymerase to DNA during high-speed replication.</text>
</comment>
<dbReference type="AlphaFoldDB" id="L0AAC1"/>
<dbReference type="PANTHER" id="PTHR11352:SF0">
    <property type="entry name" value="PROLIFERATING CELL NUCLEAR ANTIGEN"/>
    <property type="match status" value="1"/>
</dbReference>
<dbReference type="PRINTS" id="PR00339">
    <property type="entry name" value="PCNACYCLIN"/>
</dbReference>
<dbReference type="CDD" id="cd00577">
    <property type="entry name" value="PCNA"/>
    <property type="match status" value="1"/>
</dbReference>
<name>L0AAC1_CALLD</name>
<dbReference type="FunCoup" id="L0AAC1">
    <property type="interactions" value="159"/>
</dbReference>
<dbReference type="STRING" id="1056495.Calag_0208"/>
<evidence type="ECO:0000256" key="4">
    <source>
        <dbReference type="HAMAP-Rule" id="MF_00317"/>
    </source>
</evidence>
<keyword evidence="10" id="KW-1185">Reference proteome</keyword>
<dbReference type="InterPro" id="IPR046938">
    <property type="entry name" value="DNA_clamp_sf"/>
</dbReference>
<dbReference type="InterPro" id="IPR022648">
    <property type="entry name" value="Pr_cel_nuc_antig_N"/>
</dbReference>
<feature type="domain" description="Proliferating cell nuclear antigen PCNA N-terminal" evidence="7">
    <location>
        <begin position="18"/>
        <end position="106"/>
    </location>
</feature>
<dbReference type="InParanoid" id="L0AAC1"/>
<comment type="function">
    <text evidence="4">Sliding clamp subunit that acts as a moving platform for DNA processing. Responsible for tethering the catalytic subunit of DNA polymerase and other proteins to DNA during high-speed replication.</text>
</comment>
<protein>
    <recommendedName>
        <fullName evidence="4">DNA polymerase sliding clamp</fullName>
    </recommendedName>
    <alternativeName>
        <fullName evidence="4">Proliferating cell nuclear antigen homolog</fullName>
        <shortName evidence="4">PCNA</shortName>
    </alternativeName>
</protein>
<dbReference type="Gene3D" id="3.70.10.10">
    <property type="match status" value="1"/>
</dbReference>
<evidence type="ECO:0000313" key="10">
    <source>
        <dbReference type="Proteomes" id="UP000010469"/>
    </source>
</evidence>
<dbReference type="GO" id="GO:0006272">
    <property type="term" value="P:leading strand elongation"/>
    <property type="evidence" value="ECO:0007669"/>
    <property type="project" value="TreeGrafter"/>
</dbReference>
<dbReference type="GeneID" id="14211468"/>
<dbReference type="EMBL" id="CP003378">
    <property type="protein sequence ID" value="AFZ69990.1"/>
    <property type="molecule type" value="Genomic_DNA"/>
</dbReference>
<sequence>MESSIESQIGKAKAKFKYPDSRVLRQMTSTLAEIVEEANFEISKNGVKVVATDPGKITYLEINMPYETFLDYEVDQETNMGVNIQSLDNIVSRGKKGENVDFLVSDQYILIKIEGDVIKKYLIPNIEVVIDVPKDIKLDFDSRVVIIGDTFKKILTDASAFGDVVELEVDENSFKIRAKGEGPKAEVNLSKGSSSLIDLESKKKSVSSYDVNFLKSVLNLAKIAETVEIRFSSDKPIELIFNAPDKSKIRYLLAPTSQ</sequence>
<feature type="domain" description="Proliferating cell nuclear antigen PCNA C-terminal" evidence="8">
    <location>
        <begin position="138"/>
        <end position="255"/>
    </location>
</feature>
<evidence type="ECO:0000256" key="6">
    <source>
        <dbReference type="RuleBase" id="RU003673"/>
    </source>
</evidence>
<dbReference type="Pfam" id="PF02747">
    <property type="entry name" value="PCNA_C"/>
    <property type="match status" value="1"/>
</dbReference>
<keyword evidence="2 4" id="KW-0235">DNA replication</keyword>
<dbReference type="SUPFAM" id="SSF55979">
    <property type="entry name" value="DNA clamp"/>
    <property type="match status" value="2"/>
</dbReference>
<dbReference type="Proteomes" id="UP000010469">
    <property type="component" value="Chromosome"/>
</dbReference>
<dbReference type="OrthoDB" id="14749at2157"/>
<organism evidence="9 10">
    <name type="scientific">Caldisphaera lagunensis (strain DSM 15908 / JCM 11604 / ANMR 0165 / IC-154)</name>
    <dbReference type="NCBI Taxonomy" id="1056495"/>
    <lineage>
        <taxon>Archaea</taxon>
        <taxon>Thermoproteota</taxon>
        <taxon>Thermoprotei</taxon>
        <taxon>Acidilobales</taxon>
        <taxon>Caldisphaeraceae</taxon>
        <taxon>Caldisphaera</taxon>
    </lineage>
</organism>
<proteinExistence type="inferred from homology"/>
<evidence type="ECO:0000313" key="9">
    <source>
        <dbReference type="EMBL" id="AFZ69990.1"/>
    </source>
</evidence>
<dbReference type="InterPro" id="IPR000730">
    <property type="entry name" value="Pr_cel_nuc_antig"/>
</dbReference>
<dbReference type="GO" id="GO:0003677">
    <property type="term" value="F:DNA binding"/>
    <property type="evidence" value="ECO:0007669"/>
    <property type="project" value="UniProtKB-UniRule"/>
</dbReference>
<comment type="similarity">
    <text evidence="1 4 5">Belongs to the PCNA family.</text>
</comment>
<evidence type="ECO:0000256" key="5">
    <source>
        <dbReference type="RuleBase" id="RU003671"/>
    </source>
</evidence>
<accession>L0AAC1</accession>
<dbReference type="RefSeq" id="WP_015231888.1">
    <property type="nucleotide sequence ID" value="NC_019791.1"/>
</dbReference>
<evidence type="ECO:0000256" key="2">
    <source>
        <dbReference type="ARBA" id="ARBA00022705"/>
    </source>
</evidence>
<dbReference type="KEGG" id="clg:Calag_0208"/>
<dbReference type="GO" id="GO:0006275">
    <property type="term" value="P:regulation of DNA replication"/>
    <property type="evidence" value="ECO:0007669"/>
    <property type="project" value="UniProtKB-UniRule"/>
</dbReference>
<evidence type="ECO:0000256" key="3">
    <source>
        <dbReference type="ARBA" id="ARBA00023125"/>
    </source>
</evidence>